<evidence type="ECO:0000313" key="5">
    <source>
        <dbReference type="EMBL" id="SFF49809.1"/>
    </source>
</evidence>
<reference evidence="5 6" key="1">
    <citation type="submission" date="2016-10" db="EMBL/GenBank/DDBJ databases">
        <authorList>
            <person name="de Groot N.N."/>
        </authorList>
    </citation>
    <scope>NUCLEOTIDE SEQUENCE [LARGE SCALE GENOMIC DNA]</scope>
    <source>
        <strain evidence="5 6">NLAE-zl-G419</strain>
    </source>
</reference>
<dbReference type="STRING" id="1529.SAMN04487885_101137"/>
<name>A0A1I2J5Z9_9CLOT</name>
<evidence type="ECO:0000256" key="3">
    <source>
        <dbReference type="ARBA" id="ARBA00022840"/>
    </source>
</evidence>
<dbReference type="SUPFAM" id="SSF160246">
    <property type="entry name" value="EspE N-terminal domain-like"/>
    <property type="match status" value="1"/>
</dbReference>
<keyword evidence="3" id="KW-0067">ATP-binding</keyword>
<evidence type="ECO:0000256" key="1">
    <source>
        <dbReference type="ARBA" id="ARBA00006611"/>
    </source>
</evidence>
<dbReference type="InterPro" id="IPR027417">
    <property type="entry name" value="P-loop_NTPase"/>
</dbReference>
<dbReference type="PROSITE" id="PS00662">
    <property type="entry name" value="T2SP_E"/>
    <property type="match status" value="1"/>
</dbReference>
<dbReference type="PANTHER" id="PTHR30258:SF1">
    <property type="entry name" value="PROTEIN TRANSPORT PROTEIN HOFB HOMOLOG"/>
    <property type="match status" value="1"/>
</dbReference>
<evidence type="ECO:0000256" key="2">
    <source>
        <dbReference type="ARBA" id="ARBA00022741"/>
    </source>
</evidence>
<proteinExistence type="inferred from homology"/>
<protein>
    <submittedName>
        <fullName evidence="5">Type IV pilus assembly protein PilB</fullName>
    </submittedName>
</protein>
<dbReference type="InterPro" id="IPR001482">
    <property type="entry name" value="T2SS/T4SS_dom"/>
</dbReference>
<sequence>MKELKVDPKIVRIMKKDYAYKHNILPLYYDEDYVHIAASEEKSNDVYGFCRLIFKKDVKFHKESEKDLYELLRLYYGDENLKATNKENLEEDISSNIIVENGPNIELAEYILNAAIRAYVSDIHVEPRKKDVYIRFRKDGILERFMNIPFESYRGLLGRIKVMSNLELTEKRSFQDGKLFYELDNREYDIRLSLAPTIYGEKLVMRILYKDESIRTLEKINYNERNLKTFKKLLDMNSGMILVTGPTGSGKSTTLYAALNYLNKNGVNIITLEDPVEYVIEGINQIDINECNSSVDFISGLRNLLRQDPDIMMIGEIRDEETAKIAVRSAITGHKVLSTIHTNNALGVINRLVDMGIEEYLLKDALKGIIGQRLVRKLCNHCKCKHITDEEEMHFLGIKERKYIYRSNPLGCEKCRNTGYNGRICINEIVETDKFFFDNERKNYMKLNYKTMKDDLINKILCGFTSIEEGRRNLD</sequence>
<accession>A0A1I2J5Z9</accession>
<dbReference type="Proteomes" id="UP000182135">
    <property type="component" value="Unassembled WGS sequence"/>
</dbReference>
<dbReference type="SMART" id="SM00382">
    <property type="entry name" value="AAA"/>
    <property type="match status" value="1"/>
</dbReference>
<comment type="similarity">
    <text evidence="1">Belongs to the GSP E family.</text>
</comment>
<dbReference type="SUPFAM" id="SSF52540">
    <property type="entry name" value="P-loop containing nucleoside triphosphate hydrolases"/>
    <property type="match status" value="1"/>
</dbReference>
<dbReference type="CDD" id="cd01129">
    <property type="entry name" value="PulE-GspE-like"/>
    <property type="match status" value="1"/>
</dbReference>
<keyword evidence="2" id="KW-0547">Nucleotide-binding</keyword>
<dbReference type="GeneID" id="90544794"/>
<dbReference type="GO" id="GO:0005886">
    <property type="term" value="C:plasma membrane"/>
    <property type="evidence" value="ECO:0007669"/>
    <property type="project" value="TreeGrafter"/>
</dbReference>
<dbReference type="EMBL" id="FOOE01000001">
    <property type="protein sequence ID" value="SFF49809.1"/>
    <property type="molecule type" value="Genomic_DNA"/>
</dbReference>
<dbReference type="RefSeq" id="WP_051196208.1">
    <property type="nucleotide sequence ID" value="NZ_CP076620.1"/>
</dbReference>
<organism evidence="5 6">
    <name type="scientific">Clostridium cadaveris</name>
    <dbReference type="NCBI Taxonomy" id="1529"/>
    <lineage>
        <taxon>Bacteria</taxon>
        <taxon>Bacillati</taxon>
        <taxon>Bacillota</taxon>
        <taxon>Clostridia</taxon>
        <taxon>Eubacteriales</taxon>
        <taxon>Clostridiaceae</taxon>
        <taxon>Clostridium</taxon>
    </lineage>
</organism>
<dbReference type="PANTHER" id="PTHR30258">
    <property type="entry name" value="TYPE II SECRETION SYSTEM PROTEIN GSPE-RELATED"/>
    <property type="match status" value="1"/>
</dbReference>
<dbReference type="Pfam" id="PF00437">
    <property type="entry name" value="T2SSE"/>
    <property type="match status" value="1"/>
</dbReference>
<dbReference type="GO" id="GO:0005524">
    <property type="term" value="F:ATP binding"/>
    <property type="evidence" value="ECO:0007669"/>
    <property type="project" value="UniProtKB-KW"/>
</dbReference>
<evidence type="ECO:0000259" key="4">
    <source>
        <dbReference type="PROSITE" id="PS00662"/>
    </source>
</evidence>
<keyword evidence="6" id="KW-1185">Reference proteome</keyword>
<dbReference type="Gene3D" id="3.40.50.300">
    <property type="entry name" value="P-loop containing nucleotide triphosphate hydrolases"/>
    <property type="match status" value="1"/>
</dbReference>
<evidence type="ECO:0000313" key="6">
    <source>
        <dbReference type="Proteomes" id="UP000182135"/>
    </source>
</evidence>
<dbReference type="eggNOG" id="COG2804">
    <property type="taxonomic scope" value="Bacteria"/>
</dbReference>
<gene>
    <name evidence="5" type="ORF">SAMN04487885_101137</name>
</gene>
<dbReference type="GO" id="GO:0016887">
    <property type="term" value="F:ATP hydrolysis activity"/>
    <property type="evidence" value="ECO:0007669"/>
    <property type="project" value="TreeGrafter"/>
</dbReference>
<dbReference type="Gene3D" id="3.30.450.90">
    <property type="match status" value="1"/>
</dbReference>
<dbReference type="OrthoDB" id="9808272at2"/>
<dbReference type="InterPro" id="IPR037257">
    <property type="entry name" value="T2SS_E_N_sf"/>
</dbReference>
<feature type="domain" description="Bacterial type II secretion system protein E" evidence="4">
    <location>
        <begin position="305"/>
        <end position="319"/>
    </location>
</feature>
<dbReference type="InterPro" id="IPR003593">
    <property type="entry name" value="AAA+_ATPase"/>
</dbReference>
<dbReference type="AlphaFoldDB" id="A0A1I2J5Z9"/>